<dbReference type="Gene3D" id="1.50.10.10">
    <property type="match status" value="1"/>
</dbReference>
<evidence type="ECO:0000256" key="6">
    <source>
        <dbReference type="ARBA" id="ARBA00023277"/>
    </source>
</evidence>
<feature type="domain" description="Trehalase-like N-terminal" evidence="13">
    <location>
        <begin position="2"/>
        <end position="151"/>
    </location>
</feature>
<dbReference type="Proteomes" id="UP000555564">
    <property type="component" value="Unassembled WGS sequence"/>
</dbReference>
<gene>
    <name evidence="14" type="ORF">BJ992_002970</name>
</gene>
<evidence type="ECO:0000256" key="2">
    <source>
        <dbReference type="ARBA" id="ARBA00006188"/>
    </source>
</evidence>
<dbReference type="InterPro" id="IPR012341">
    <property type="entry name" value="6hp_glycosidase-like_sf"/>
</dbReference>
<keyword evidence="7" id="KW-0326">Glycosidase</keyword>
<keyword evidence="15" id="KW-1185">Reference proteome</keyword>
<evidence type="ECO:0000313" key="15">
    <source>
        <dbReference type="Proteomes" id="UP000555564"/>
    </source>
</evidence>
<feature type="domain" description="GH15-like" evidence="12">
    <location>
        <begin position="219"/>
        <end position="584"/>
    </location>
</feature>
<dbReference type="RefSeq" id="WP_184981362.1">
    <property type="nucleotide sequence ID" value="NZ_BAAALO010000065.1"/>
</dbReference>
<keyword evidence="5" id="KW-0378">Hydrolase</keyword>
<comment type="catalytic activity">
    <reaction evidence="1">
        <text>alpha,alpha-trehalose + H2O = alpha-D-glucose + beta-D-glucose</text>
        <dbReference type="Rhea" id="RHEA:32675"/>
        <dbReference type="ChEBI" id="CHEBI:15377"/>
        <dbReference type="ChEBI" id="CHEBI:15903"/>
        <dbReference type="ChEBI" id="CHEBI:16551"/>
        <dbReference type="ChEBI" id="CHEBI:17925"/>
        <dbReference type="EC" id="3.2.1.28"/>
    </reaction>
</comment>
<evidence type="ECO:0000256" key="7">
    <source>
        <dbReference type="ARBA" id="ARBA00023295"/>
    </source>
</evidence>
<comment type="cofactor">
    <cofactor evidence="10">
        <name>phosphate</name>
        <dbReference type="ChEBI" id="CHEBI:43474"/>
    </cofactor>
</comment>
<evidence type="ECO:0000256" key="10">
    <source>
        <dbReference type="ARBA" id="ARBA00053030"/>
    </source>
</evidence>
<organism evidence="14 15">
    <name type="scientific">Sphaerisporangium rubeum</name>
    <dbReference type="NCBI Taxonomy" id="321317"/>
    <lineage>
        <taxon>Bacteria</taxon>
        <taxon>Bacillati</taxon>
        <taxon>Actinomycetota</taxon>
        <taxon>Actinomycetes</taxon>
        <taxon>Streptosporangiales</taxon>
        <taxon>Streptosporangiaceae</taxon>
        <taxon>Sphaerisporangium</taxon>
    </lineage>
</organism>
<proteinExistence type="inferred from homology"/>
<evidence type="ECO:0000256" key="5">
    <source>
        <dbReference type="ARBA" id="ARBA00022801"/>
    </source>
</evidence>
<evidence type="ECO:0000256" key="9">
    <source>
        <dbReference type="ARBA" id="ARBA00031637"/>
    </source>
</evidence>
<dbReference type="EMBL" id="JACHIU010000001">
    <property type="protein sequence ID" value="MBB6473539.1"/>
    <property type="molecule type" value="Genomic_DNA"/>
</dbReference>
<evidence type="ECO:0000259" key="13">
    <source>
        <dbReference type="Pfam" id="PF19291"/>
    </source>
</evidence>
<dbReference type="AlphaFoldDB" id="A0A7X0M7Z4"/>
<dbReference type="SUPFAM" id="SSF48208">
    <property type="entry name" value="Six-hairpin glycosidases"/>
    <property type="match status" value="1"/>
</dbReference>
<keyword evidence="6" id="KW-0119">Carbohydrate metabolism</keyword>
<sequence length="604" mass="68644">MRIEDYAIIGDMQSAALVGRDGSVDWLCLPRFDSPACFAALLGDERNGHWWIGPAGPGRQLSTRRRYREDTLVLETEWDTESGTLRVTDFMPPRQSAPDIVRIVECVSGTVEAATQIRIRFDYGRIVPWVRRNGGLLQAVGGPDSVWLQSPVPLRGGDYAHKATFRLSAGDRVPMVFTWHPSHSPRPEAIDPDEELTETEAMWREWVSRCDAHVKTEWRDAVVRSLITLKGLTYAPTGGIVAAATTSLPEDLGGVRNWDYRYCWLRDATMTLDALLGAGYVDEAREWREWLLRAIAGRPQDLQIMYGVAGERRLPEMELPWLDGYEDSRPVRIGNAAVDQFQMDVYGEVMNCLFLSRVSGLEAMSRTWAIQRSLMDYLESHWDEPDEGLWEVRGPRRHFVHSKVMAWVAADRSIRQVERFGQSGPVDRWRALRDRIHAEVLEKGYDPARNSFTQSYGSRELDASLLLIPHTGFLPVDDPRVAGTIEAVERELMYDGFLMRYPIAQENSVDGLTGGEGAFLACSFWLAEARAMVGRRREAVELFERLLSLRNDVGLLAEEWDPRYGRQVGNFPQAFSHVPLIHTAHSLSRDDPRPRQAHLFDESY</sequence>
<evidence type="ECO:0000256" key="1">
    <source>
        <dbReference type="ARBA" id="ARBA00001576"/>
    </source>
</evidence>
<evidence type="ECO:0000313" key="14">
    <source>
        <dbReference type="EMBL" id="MBB6473539.1"/>
    </source>
</evidence>
<dbReference type="PANTHER" id="PTHR31616:SF0">
    <property type="entry name" value="GLUCAN 1,4-ALPHA-GLUCOSIDASE"/>
    <property type="match status" value="1"/>
</dbReference>
<dbReference type="InterPro" id="IPR045582">
    <property type="entry name" value="Trehalase-like_N"/>
</dbReference>
<evidence type="ECO:0000256" key="8">
    <source>
        <dbReference type="ARBA" id="ARBA00030473"/>
    </source>
</evidence>
<dbReference type="PANTHER" id="PTHR31616">
    <property type="entry name" value="TREHALASE"/>
    <property type="match status" value="1"/>
</dbReference>
<comment type="caution">
    <text evidence="14">The sequence shown here is derived from an EMBL/GenBank/DDBJ whole genome shotgun (WGS) entry which is preliminary data.</text>
</comment>
<dbReference type="InterPro" id="IPR008928">
    <property type="entry name" value="6-hairpin_glycosidase_sf"/>
</dbReference>
<evidence type="ECO:0000256" key="11">
    <source>
        <dbReference type="ARBA" id="ARBA00060615"/>
    </source>
</evidence>
<accession>A0A7X0M7Z4</accession>
<dbReference type="Pfam" id="PF19291">
    <property type="entry name" value="TREH_N"/>
    <property type="match status" value="1"/>
</dbReference>
<dbReference type="GO" id="GO:0004555">
    <property type="term" value="F:alpha,alpha-trehalase activity"/>
    <property type="evidence" value="ECO:0007669"/>
    <property type="project" value="UniProtKB-EC"/>
</dbReference>
<reference evidence="14 15" key="1">
    <citation type="submission" date="2020-08" db="EMBL/GenBank/DDBJ databases">
        <title>Sequencing the genomes of 1000 actinobacteria strains.</title>
        <authorList>
            <person name="Klenk H.-P."/>
        </authorList>
    </citation>
    <scope>NUCLEOTIDE SEQUENCE [LARGE SCALE GENOMIC DNA]</scope>
    <source>
        <strain evidence="14 15">DSM 44936</strain>
    </source>
</reference>
<dbReference type="InterPro" id="IPR011613">
    <property type="entry name" value="GH15-like"/>
</dbReference>
<protein>
    <recommendedName>
        <fullName evidence="4">Trehalase</fullName>
        <ecNumber evidence="3">3.2.1.28</ecNumber>
    </recommendedName>
    <alternativeName>
        <fullName evidence="8">Alpha,alpha-trehalase</fullName>
    </alternativeName>
    <alternativeName>
        <fullName evidence="9">Alpha,alpha-trehalose glucohydrolase</fullName>
    </alternativeName>
</protein>
<evidence type="ECO:0000256" key="4">
    <source>
        <dbReference type="ARBA" id="ARBA00019905"/>
    </source>
</evidence>
<name>A0A7X0M7Z4_9ACTN</name>
<evidence type="ECO:0000256" key="3">
    <source>
        <dbReference type="ARBA" id="ARBA00012757"/>
    </source>
</evidence>
<evidence type="ECO:0000259" key="12">
    <source>
        <dbReference type="Pfam" id="PF00723"/>
    </source>
</evidence>
<dbReference type="Pfam" id="PF00723">
    <property type="entry name" value="Glyco_hydro_15"/>
    <property type="match status" value="1"/>
</dbReference>
<comment type="similarity">
    <text evidence="2">Belongs to the glycosyl hydrolase 15 family.</text>
</comment>
<dbReference type="FunFam" id="1.50.10.10:FF:000005">
    <property type="entry name" value="Glycosyl hydrolase, glucoamylase"/>
    <property type="match status" value="1"/>
</dbReference>
<comment type="pathway">
    <text evidence="11">Glycan degradation; trehalose degradation; D-glucose from alpha,alpha-trehalose: step 1/1.</text>
</comment>
<dbReference type="EC" id="3.2.1.28" evidence="3"/>
<dbReference type="GO" id="GO:0005993">
    <property type="term" value="P:trehalose catabolic process"/>
    <property type="evidence" value="ECO:0007669"/>
    <property type="project" value="UniProtKB-ARBA"/>
</dbReference>